<dbReference type="InterPro" id="IPR006680">
    <property type="entry name" value="Amidohydro-rel"/>
</dbReference>
<dbReference type="InterPro" id="IPR050287">
    <property type="entry name" value="MTA/SAH_deaminase"/>
</dbReference>
<evidence type="ECO:0000313" key="4">
    <source>
        <dbReference type="Proteomes" id="UP000800092"/>
    </source>
</evidence>
<dbReference type="Gene3D" id="3.20.20.140">
    <property type="entry name" value="Metal-dependent hydrolases"/>
    <property type="match status" value="1"/>
</dbReference>
<dbReference type="SUPFAM" id="SSF51338">
    <property type="entry name" value="Composite domain of metallo-dependent hydrolases"/>
    <property type="match status" value="2"/>
</dbReference>
<gene>
    <name evidence="3" type="ORF">EV356DRAFT_483560</name>
</gene>
<accession>A0A6A6HC33</accession>
<dbReference type="Gene3D" id="2.30.40.10">
    <property type="entry name" value="Urease, subunit C, domain 1"/>
    <property type="match status" value="1"/>
</dbReference>
<dbReference type="SUPFAM" id="SSF51556">
    <property type="entry name" value="Metallo-dependent hydrolases"/>
    <property type="match status" value="1"/>
</dbReference>
<keyword evidence="4" id="KW-1185">Reference proteome</keyword>
<reference evidence="3" key="1">
    <citation type="journal article" date="2020" name="Stud. Mycol.">
        <title>101 Dothideomycetes genomes: a test case for predicting lifestyles and emergence of pathogens.</title>
        <authorList>
            <person name="Haridas S."/>
            <person name="Albert R."/>
            <person name="Binder M."/>
            <person name="Bloem J."/>
            <person name="Labutti K."/>
            <person name="Salamov A."/>
            <person name="Andreopoulos B."/>
            <person name="Baker S."/>
            <person name="Barry K."/>
            <person name="Bills G."/>
            <person name="Bluhm B."/>
            <person name="Cannon C."/>
            <person name="Castanera R."/>
            <person name="Culley D."/>
            <person name="Daum C."/>
            <person name="Ezra D."/>
            <person name="Gonzalez J."/>
            <person name="Henrissat B."/>
            <person name="Kuo A."/>
            <person name="Liang C."/>
            <person name="Lipzen A."/>
            <person name="Lutzoni F."/>
            <person name="Magnuson J."/>
            <person name="Mondo S."/>
            <person name="Nolan M."/>
            <person name="Ohm R."/>
            <person name="Pangilinan J."/>
            <person name="Park H.-J."/>
            <person name="Ramirez L."/>
            <person name="Alfaro M."/>
            <person name="Sun H."/>
            <person name="Tritt A."/>
            <person name="Yoshinaga Y."/>
            <person name="Zwiers L.-H."/>
            <person name="Turgeon B."/>
            <person name="Goodwin S."/>
            <person name="Spatafora J."/>
            <person name="Crous P."/>
            <person name="Grigoriev I."/>
        </authorList>
    </citation>
    <scope>NUCLEOTIDE SEQUENCE</scope>
    <source>
        <strain evidence="3">Tuck. ex Michener</strain>
    </source>
</reference>
<dbReference type="Proteomes" id="UP000800092">
    <property type="component" value="Unassembled WGS sequence"/>
</dbReference>
<dbReference type="InterPro" id="IPR011059">
    <property type="entry name" value="Metal-dep_hydrolase_composite"/>
</dbReference>
<dbReference type="EMBL" id="ML991790">
    <property type="protein sequence ID" value="KAF2235686.1"/>
    <property type="molecule type" value="Genomic_DNA"/>
</dbReference>
<dbReference type="OrthoDB" id="194468at2759"/>
<dbReference type="GO" id="GO:0016810">
    <property type="term" value="F:hydrolase activity, acting on carbon-nitrogen (but not peptide) bonds"/>
    <property type="evidence" value="ECO:0007669"/>
    <property type="project" value="InterPro"/>
</dbReference>
<evidence type="ECO:0000259" key="2">
    <source>
        <dbReference type="Pfam" id="PF01979"/>
    </source>
</evidence>
<proteinExistence type="predicted"/>
<dbReference type="InterPro" id="IPR032466">
    <property type="entry name" value="Metal_Hydrolase"/>
</dbReference>
<evidence type="ECO:0000256" key="1">
    <source>
        <dbReference type="ARBA" id="ARBA00022801"/>
    </source>
</evidence>
<dbReference type="PANTHER" id="PTHR43794:SF11">
    <property type="entry name" value="AMIDOHYDROLASE-RELATED DOMAIN-CONTAINING PROTEIN"/>
    <property type="match status" value="1"/>
</dbReference>
<dbReference type="Pfam" id="PF01979">
    <property type="entry name" value="Amidohydro_1"/>
    <property type="match status" value="1"/>
</dbReference>
<protein>
    <submittedName>
        <fullName evidence="3">Metallo-dependent hydrolase</fullName>
    </submittedName>
</protein>
<organism evidence="3 4">
    <name type="scientific">Viridothelium virens</name>
    <name type="common">Speckled blister lichen</name>
    <name type="synonym">Trypethelium virens</name>
    <dbReference type="NCBI Taxonomy" id="1048519"/>
    <lineage>
        <taxon>Eukaryota</taxon>
        <taxon>Fungi</taxon>
        <taxon>Dikarya</taxon>
        <taxon>Ascomycota</taxon>
        <taxon>Pezizomycotina</taxon>
        <taxon>Dothideomycetes</taxon>
        <taxon>Dothideomycetes incertae sedis</taxon>
        <taxon>Trypetheliales</taxon>
        <taxon>Trypetheliaceae</taxon>
        <taxon>Viridothelium</taxon>
    </lineage>
</organism>
<feature type="domain" description="Amidohydrolase-related" evidence="2">
    <location>
        <begin position="59"/>
        <end position="424"/>
    </location>
</feature>
<name>A0A6A6HC33_VIRVR</name>
<dbReference type="AlphaFoldDB" id="A0A6A6HC33"/>
<keyword evidence="1 3" id="KW-0378">Hydrolase</keyword>
<sequence length="507" mass="55377">MSQSALLLQGGMILQHDIQDNVNVLYDTDLLIVGNQIEHIGKNITGPENCRLIDCHGKIICPGFVDTHHHMWQTQLKGRHSDDTLLDYSPKGNMQCFNYTPQDIFWGELAGNLEALDAGTTCVGDHAHMTYSPDHGLAGLSAAITAGIRSVFCYSIIPRFTRWDAEIEVDPSPISDWCIKQLENFTQRQPFGDGRVTIGFGFDMFHLPKDQVVDLYQTARRLGVKTITSHWRHNNIAGSGETIPHLLHNYSLLGPDLLLSHATGTTPTDLSLLTTARTHIASTPTTESQMAHGVPICFDPCATALASLGTDCHSSDSASMLHAMRVGLAVTRSHRNAQILDSGKFPRQVDPKTREALRLATVGGAKALGMQEEVGRLQVGMRADVLVVETGSPAMAAAVQEDPVVAVVRHAGTREVAMVVVDGVVRKEGGRLLGVEVEREVGAWDGREAVESVADAAGGKLGWEDILKQLVRSRSEIQRRIEKCDIEKARRIVLQRWGASDEDDVLG</sequence>
<dbReference type="PANTHER" id="PTHR43794">
    <property type="entry name" value="AMINOHYDROLASE SSNA-RELATED"/>
    <property type="match status" value="1"/>
</dbReference>
<evidence type="ECO:0000313" key="3">
    <source>
        <dbReference type="EMBL" id="KAF2235686.1"/>
    </source>
</evidence>